<comment type="caution">
    <text evidence="5">The sequence shown here is derived from an EMBL/GenBank/DDBJ whole genome shotgun (WGS) entry which is preliminary data.</text>
</comment>
<dbReference type="PROSITE" id="PS50883">
    <property type="entry name" value="EAL"/>
    <property type="match status" value="1"/>
</dbReference>
<dbReference type="Gene3D" id="3.30.450.20">
    <property type="entry name" value="PAS domain"/>
    <property type="match status" value="1"/>
</dbReference>
<dbReference type="Proteomes" id="UP000242310">
    <property type="component" value="Unassembled WGS sequence"/>
</dbReference>
<dbReference type="InterPro" id="IPR052155">
    <property type="entry name" value="Biofilm_reg_signaling"/>
</dbReference>
<proteinExistence type="predicted"/>
<dbReference type="CDD" id="cd01948">
    <property type="entry name" value="EAL"/>
    <property type="match status" value="1"/>
</dbReference>
<dbReference type="Pfam" id="PF00563">
    <property type="entry name" value="EAL"/>
    <property type="match status" value="1"/>
</dbReference>
<dbReference type="InterPro" id="IPR029787">
    <property type="entry name" value="Nucleotide_cyclase"/>
</dbReference>
<protein>
    <submittedName>
        <fullName evidence="5">PAS domain S-box-containing protein/diguanylate cyclase (GGDEF)-like protein</fullName>
    </submittedName>
</protein>
<dbReference type="AlphaFoldDB" id="A0A2P8HHP8"/>
<reference evidence="5 6" key="1">
    <citation type="submission" date="2018-03" db="EMBL/GenBank/DDBJ databases">
        <title>Genomic Encyclopedia of Type Strains, Phase III (KMG-III): the genomes of soil and plant-associated and newly described type strains.</title>
        <authorList>
            <person name="Whitman W."/>
        </authorList>
    </citation>
    <scope>NUCLEOTIDE SEQUENCE [LARGE SCALE GENOMIC DNA]</scope>
    <source>
        <strain evidence="5 6">CGMCC 1.07653</strain>
    </source>
</reference>
<dbReference type="Gene3D" id="3.20.20.450">
    <property type="entry name" value="EAL domain"/>
    <property type="match status" value="1"/>
</dbReference>
<dbReference type="SMART" id="SM00267">
    <property type="entry name" value="GGDEF"/>
    <property type="match status" value="1"/>
</dbReference>
<accession>A0A2P8HHP8</accession>
<gene>
    <name evidence="5" type="ORF">B0H94_1069</name>
</gene>
<dbReference type="FunFam" id="3.30.70.270:FF:000001">
    <property type="entry name" value="Diguanylate cyclase domain protein"/>
    <property type="match status" value="1"/>
</dbReference>
<dbReference type="InterPro" id="IPR000014">
    <property type="entry name" value="PAS"/>
</dbReference>
<evidence type="ECO:0000259" key="4">
    <source>
        <dbReference type="PROSITE" id="PS50887"/>
    </source>
</evidence>
<dbReference type="OrthoDB" id="9759607at2"/>
<dbReference type="InterPro" id="IPR035965">
    <property type="entry name" value="PAS-like_dom_sf"/>
</dbReference>
<dbReference type="SMART" id="SM00086">
    <property type="entry name" value="PAC"/>
    <property type="match status" value="1"/>
</dbReference>
<dbReference type="CDD" id="cd00130">
    <property type="entry name" value="PAS"/>
    <property type="match status" value="1"/>
</dbReference>
<evidence type="ECO:0000313" key="5">
    <source>
        <dbReference type="EMBL" id="PSL45754.1"/>
    </source>
</evidence>
<dbReference type="Gene3D" id="3.30.70.270">
    <property type="match status" value="1"/>
</dbReference>
<dbReference type="NCBIfam" id="TIGR00254">
    <property type="entry name" value="GGDEF"/>
    <property type="match status" value="1"/>
</dbReference>
<name>A0A2P8HHP8_9BACI</name>
<dbReference type="SUPFAM" id="SSF141868">
    <property type="entry name" value="EAL domain-like"/>
    <property type="match status" value="1"/>
</dbReference>
<dbReference type="InterPro" id="IPR001633">
    <property type="entry name" value="EAL_dom"/>
</dbReference>
<dbReference type="Pfam" id="PF00990">
    <property type="entry name" value="GGDEF"/>
    <property type="match status" value="1"/>
</dbReference>
<sequence>MPAQSNKDTTMQRLFRQFASKPEHVWQLFTHMNDGLIVTDQALRIVMINPSYEKITGYTFAEMHGKNPNHIASNQTKQSVYEDMWKSLENEGTWTGEVINRRKNGELFWSYLTITYIPGTNKEDSYYIGLIRDITERKEAERRVRYMAYHDDLTKMPNRMMFEEKVEASLKEAEQGRSSLALLFLDLDRFKKVNDSFGHQAGDTLLTEVARRLQSVVAPQNGLISRFGGDEFTVLLEHFDDKREVKAVVDDIFEAFQTPITLAGREVSITVSIGISFFPDHGRDFQSLMQNADQAMYQTKDEGRNNFHVYTPEDAKTTVDALELETDLIKAIEREELFLHYQPQFDVQSGDPTSLEAFVRWHHPERGLLSASDFIKLAETNGHIAQLDELTVKAACRQLRTWRNQGYAWTVSVNIAKQTFEASSFIDYVQEVLNHYNLPPEVLSLEINEHDTVEDIPWAAGRLRELQKLGVRLALDDFGSGYSSLSRLKDYPVDTLKIDRSFLQDSNGTDEHAEIIKLILHLAYRLGFHVVCGGLENQTQLSFLEREGCPAAQGYYYLPPKPPGELITWIEAESGRSRTGHNSYAVSEY</sequence>
<dbReference type="SMART" id="SM00052">
    <property type="entry name" value="EAL"/>
    <property type="match status" value="1"/>
</dbReference>
<dbReference type="NCBIfam" id="TIGR00229">
    <property type="entry name" value="sensory_box"/>
    <property type="match status" value="1"/>
</dbReference>
<organism evidence="5 6">
    <name type="scientific">Salsuginibacillus halophilus</name>
    <dbReference type="NCBI Taxonomy" id="517424"/>
    <lineage>
        <taxon>Bacteria</taxon>
        <taxon>Bacillati</taxon>
        <taxon>Bacillota</taxon>
        <taxon>Bacilli</taxon>
        <taxon>Bacillales</taxon>
        <taxon>Bacillaceae</taxon>
        <taxon>Salsuginibacillus</taxon>
    </lineage>
</organism>
<dbReference type="InterPro" id="IPR043128">
    <property type="entry name" value="Rev_trsase/Diguanyl_cyclase"/>
</dbReference>
<dbReference type="InterPro" id="IPR000160">
    <property type="entry name" value="GGDEF_dom"/>
</dbReference>
<feature type="domain" description="PAS" evidence="1">
    <location>
        <begin position="21"/>
        <end position="91"/>
    </location>
</feature>
<dbReference type="Pfam" id="PF13426">
    <property type="entry name" value="PAS_9"/>
    <property type="match status" value="1"/>
</dbReference>
<evidence type="ECO:0000259" key="3">
    <source>
        <dbReference type="PROSITE" id="PS50883"/>
    </source>
</evidence>
<dbReference type="PROSITE" id="PS50887">
    <property type="entry name" value="GGDEF"/>
    <property type="match status" value="1"/>
</dbReference>
<dbReference type="PANTHER" id="PTHR44757">
    <property type="entry name" value="DIGUANYLATE CYCLASE DGCP"/>
    <property type="match status" value="1"/>
</dbReference>
<dbReference type="InterPro" id="IPR001610">
    <property type="entry name" value="PAC"/>
</dbReference>
<dbReference type="PANTHER" id="PTHR44757:SF2">
    <property type="entry name" value="BIOFILM ARCHITECTURE MAINTENANCE PROTEIN MBAA"/>
    <property type="match status" value="1"/>
</dbReference>
<dbReference type="PROSITE" id="PS50112">
    <property type="entry name" value="PAS"/>
    <property type="match status" value="1"/>
</dbReference>
<dbReference type="SUPFAM" id="SSF55073">
    <property type="entry name" value="Nucleotide cyclase"/>
    <property type="match status" value="1"/>
</dbReference>
<dbReference type="InterPro" id="IPR035919">
    <property type="entry name" value="EAL_sf"/>
</dbReference>
<dbReference type="PROSITE" id="PS50113">
    <property type="entry name" value="PAC"/>
    <property type="match status" value="1"/>
</dbReference>
<feature type="domain" description="PAC" evidence="2">
    <location>
        <begin position="94"/>
        <end position="146"/>
    </location>
</feature>
<feature type="domain" description="GGDEF" evidence="4">
    <location>
        <begin position="178"/>
        <end position="312"/>
    </location>
</feature>
<evidence type="ECO:0000259" key="2">
    <source>
        <dbReference type="PROSITE" id="PS50113"/>
    </source>
</evidence>
<keyword evidence="6" id="KW-1185">Reference proteome</keyword>
<feature type="domain" description="EAL" evidence="3">
    <location>
        <begin position="321"/>
        <end position="574"/>
    </location>
</feature>
<dbReference type="SUPFAM" id="SSF55785">
    <property type="entry name" value="PYP-like sensor domain (PAS domain)"/>
    <property type="match status" value="1"/>
</dbReference>
<dbReference type="EMBL" id="PYAV01000006">
    <property type="protein sequence ID" value="PSL45754.1"/>
    <property type="molecule type" value="Genomic_DNA"/>
</dbReference>
<dbReference type="CDD" id="cd01949">
    <property type="entry name" value="GGDEF"/>
    <property type="match status" value="1"/>
</dbReference>
<dbReference type="RefSeq" id="WP_106588438.1">
    <property type="nucleotide sequence ID" value="NZ_PYAV01000006.1"/>
</dbReference>
<dbReference type="InterPro" id="IPR000700">
    <property type="entry name" value="PAS-assoc_C"/>
</dbReference>
<evidence type="ECO:0000313" key="6">
    <source>
        <dbReference type="Proteomes" id="UP000242310"/>
    </source>
</evidence>
<evidence type="ECO:0000259" key="1">
    <source>
        <dbReference type="PROSITE" id="PS50112"/>
    </source>
</evidence>
<dbReference type="SMART" id="SM00091">
    <property type="entry name" value="PAS"/>
    <property type="match status" value="1"/>
</dbReference>